<dbReference type="InterPro" id="IPR027417">
    <property type="entry name" value="P-loop_NTPase"/>
</dbReference>
<dbReference type="GO" id="GO:0005886">
    <property type="term" value="C:plasma membrane"/>
    <property type="evidence" value="ECO:0007669"/>
    <property type="project" value="TreeGrafter"/>
</dbReference>
<comment type="subcellular location">
    <subcellularLocation>
        <location evidence="1">Cytoplasm</location>
    </subcellularLocation>
</comment>
<dbReference type="Gene3D" id="3.30.450.90">
    <property type="match status" value="1"/>
</dbReference>
<dbReference type="PROSITE" id="PS00662">
    <property type="entry name" value="T2SP_E"/>
    <property type="match status" value="1"/>
</dbReference>
<dbReference type="PANTHER" id="PTHR30258:SF1">
    <property type="entry name" value="PROTEIN TRANSPORT PROTEIN HOFB HOMOLOG"/>
    <property type="match status" value="1"/>
</dbReference>
<feature type="domain" description="Bacterial type II secretion system protein E" evidence="6">
    <location>
        <begin position="394"/>
        <end position="408"/>
    </location>
</feature>
<dbReference type="EMBL" id="CACVAY010000127">
    <property type="protein sequence ID" value="CAA6825405.1"/>
    <property type="molecule type" value="Genomic_DNA"/>
</dbReference>
<dbReference type="GO" id="GO:0005524">
    <property type="term" value="F:ATP binding"/>
    <property type="evidence" value="ECO:0007669"/>
    <property type="project" value="UniProtKB-KW"/>
</dbReference>
<dbReference type="PANTHER" id="PTHR30258">
    <property type="entry name" value="TYPE II SECRETION SYSTEM PROTEIN GSPE-RELATED"/>
    <property type="match status" value="1"/>
</dbReference>
<comment type="similarity">
    <text evidence="2">Belongs to the GSP E family.</text>
</comment>
<dbReference type="InterPro" id="IPR013374">
    <property type="entry name" value="ATPase_typ4_pilus-assembl_PilB"/>
</dbReference>
<organism evidence="7">
    <name type="scientific">uncultured Thiotrichaceae bacterium</name>
    <dbReference type="NCBI Taxonomy" id="298394"/>
    <lineage>
        <taxon>Bacteria</taxon>
        <taxon>Pseudomonadati</taxon>
        <taxon>Pseudomonadota</taxon>
        <taxon>Gammaproteobacteria</taxon>
        <taxon>Thiotrichales</taxon>
        <taxon>Thiotrichaceae</taxon>
        <taxon>environmental samples</taxon>
    </lineage>
</organism>
<gene>
    <name evidence="7" type="ORF">HELGO_WM7987</name>
</gene>
<dbReference type="CDD" id="cd01129">
    <property type="entry name" value="PulE-GspE-like"/>
    <property type="match status" value="1"/>
</dbReference>
<dbReference type="Gene3D" id="3.30.300.160">
    <property type="entry name" value="Type II secretion system, protein E, N-terminal domain"/>
    <property type="match status" value="1"/>
</dbReference>
<dbReference type="GO" id="GO:0005737">
    <property type="term" value="C:cytoplasm"/>
    <property type="evidence" value="ECO:0007669"/>
    <property type="project" value="UniProtKB-SubCell"/>
</dbReference>
<dbReference type="Pfam" id="PF05157">
    <property type="entry name" value="MshEN"/>
    <property type="match status" value="1"/>
</dbReference>
<keyword evidence="3" id="KW-0963">Cytoplasm</keyword>
<evidence type="ECO:0000256" key="4">
    <source>
        <dbReference type="ARBA" id="ARBA00022741"/>
    </source>
</evidence>
<keyword evidence="4" id="KW-0547">Nucleotide-binding</keyword>
<dbReference type="FunFam" id="3.40.50.300:FF:000398">
    <property type="entry name" value="Type IV pilus assembly ATPase PilB"/>
    <property type="match status" value="1"/>
</dbReference>
<name>A0A6S6U144_9GAMM</name>
<dbReference type="SUPFAM" id="SSF160246">
    <property type="entry name" value="EspE N-terminal domain-like"/>
    <property type="match status" value="1"/>
</dbReference>
<dbReference type="SUPFAM" id="SSF52540">
    <property type="entry name" value="P-loop containing nucleoside triphosphate hydrolases"/>
    <property type="match status" value="1"/>
</dbReference>
<dbReference type="NCBIfam" id="TIGR02538">
    <property type="entry name" value="type_IV_pilB"/>
    <property type="match status" value="1"/>
</dbReference>
<keyword evidence="5" id="KW-0067">ATP-binding</keyword>
<evidence type="ECO:0000259" key="6">
    <source>
        <dbReference type="PROSITE" id="PS00662"/>
    </source>
</evidence>
<dbReference type="InterPro" id="IPR001482">
    <property type="entry name" value="T2SS/T4SS_dom"/>
</dbReference>
<proteinExistence type="inferred from homology"/>
<protein>
    <submittedName>
        <fullName evidence="7">Type IV fimbrial assembly, ATPase PilB</fullName>
    </submittedName>
</protein>
<dbReference type="Pfam" id="PF00437">
    <property type="entry name" value="T2SSE"/>
    <property type="match status" value="1"/>
</dbReference>
<sequence length="575" mass="63496">MLVADTVVFPSLIKRLLDNGHLTHDKATEAVKEANAEGTPIVTYLLQARMVDQQVIAHTCSIEYGLNMADIDAIEITEEVRDVLSIDKARKLQLLPIFKLGKGVHVGVADPHYLSNLDDIKFATGLVAEPVIIEYSKLQALLRNNTGGDTGDAERMGMTVGNQATEQNLTLDIYELESDAEKEEENDDTGIDITKFVNELLTHAIQKGVSDIHIEPYEKLLRVRYRIDGILQVIATPPKKISRKLSARIKVMSKLNTSERRVPQDGRIHFRVGEDRFIDFRVNTLPTLYGEKIVMRILDSSSASLGVDMLGFEPEQKEALLDALKKPDGMILVTGPTGSGKTVTLYTGLNILNTSETNIATAEDPSEIQLPGINQVNVDPKVGLTFASALKAFLRQDPDIIMVGEIRDLETADIAIKAAQTGHLVLSTLHTNSAPETLTRLMNMGVKPFNIASTIHLIVAQRLARRLCPKCKQQAKYPDNALLQLGFKREELQDLVIYDPVGCNHCSNGYKGRVGIYQVMPISTDMGRLVMDGRNAMDIADQAQKEGISDLRQSALTKARNGLISLQELERVTKD</sequence>
<dbReference type="FunFam" id="3.30.450.90:FF:000001">
    <property type="entry name" value="Type II secretion system ATPase GspE"/>
    <property type="match status" value="1"/>
</dbReference>
<dbReference type="AlphaFoldDB" id="A0A6S6U144"/>
<dbReference type="InterPro" id="IPR037257">
    <property type="entry name" value="T2SS_E_N_sf"/>
</dbReference>
<evidence type="ECO:0000256" key="1">
    <source>
        <dbReference type="ARBA" id="ARBA00004496"/>
    </source>
</evidence>
<dbReference type="GO" id="GO:0009297">
    <property type="term" value="P:pilus assembly"/>
    <property type="evidence" value="ECO:0007669"/>
    <property type="project" value="InterPro"/>
</dbReference>
<evidence type="ECO:0000256" key="3">
    <source>
        <dbReference type="ARBA" id="ARBA00022490"/>
    </source>
</evidence>
<accession>A0A6S6U144</accession>
<evidence type="ECO:0000256" key="5">
    <source>
        <dbReference type="ARBA" id="ARBA00022840"/>
    </source>
</evidence>
<reference evidence="7" key="1">
    <citation type="submission" date="2020-01" db="EMBL/GenBank/DDBJ databases">
        <authorList>
            <person name="Meier V. D."/>
            <person name="Meier V D."/>
        </authorList>
    </citation>
    <scope>NUCLEOTIDE SEQUENCE</scope>
    <source>
        <strain evidence="7">HLG_WM_MAG_07</strain>
    </source>
</reference>
<dbReference type="InterPro" id="IPR007831">
    <property type="entry name" value="T2SS_GspE_N"/>
</dbReference>
<dbReference type="Gene3D" id="3.40.50.300">
    <property type="entry name" value="P-loop containing nucleotide triphosphate hydrolases"/>
    <property type="match status" value="1"/>
</dbReference>
<evidence type="ECO:0000313" key="7">
    <source>
        <dbReference type="EMBL" id="CAA6825405.1"/>
    </source>
</evidence>
<evidence type="ECO:0000256" key="2">
    <source>
        <dbReference type="ARBA" id="ARBA00006611"/>
    </source>
</evidence>
<dbReference type="GO" id="GO:0016887">
    <property type="term" value="F:ATP hydrolysis activity"/>
    <property type="evidence" value="ECO:0007669"/>
    <property type="project" value="InterPro"/>
</dbReference>